<protein>
    <recommendedName>
        <fullName evidence="3">Transmembrane protein</fullName>
    </recommendedName>
</protein>
<dbReference type="KEGG" id="aly:9299934"/>
<reference evidence="2" key="1">
    <citation type="journal article" date="2011" name="Nat. Genet.">
        <title>The Arabidopsis lyrata genome sequence and the basis of rapid genome size change.</title>
        <authorList>
            <person name="Hu T.T."/>
            <person name="Pattyn P."/>
            <person name="Bakker E.G."/>
            <person name="Cao J."/>
            <person name="Cheng J.-F."/>
            <person name="Clark R.M."/>
            <person name="Fahlgren N."/>
            <person name="Fawcett J.A."/>
            <person name="Grimwood J."/>
            <person name="Gundlach H."/>
            <person name="Haberer G."/>
            <person name="Hollister J.D."/>
            <person name="Ossowski S."/>
            <person name="Ottilar R.P."/>
            <person name="Salamov A.A."/>
            <person name="Schneeberger K."/>
            <person name="Spannagl M."/>
            <person name="Wang X."/>
            <person name="Yang L."/>
            <person name="Nasrallah M.E."/>
            <person name="Bergelson J."/>
            <person name="Carrington J.C."/>
            <person name="Gaut B.S."/>
            <person name="Schmutz J."/>
            <person name="Mayer K.F.X."/>
            <person name="Van de Peer Y."/>
            <person name="Grigoriev I.V."/>
            <person name="Nordborg M."/>
            <person name="Weigel D."/>
            <person name="Guo Y.-L."/>
        </authorList>
    </citation>
    <scope>NUCLEOTIDE SEQUENCE [LARGE SCALE GENOMIC DNA]</scope>
    <source>
        <strain evidence="2">cv. MN47</strain>
    </source>
</reference>
<sequence>MGGVVRGDSLVPLSDIPQPIYKASVNWIKQHPFGDLSHFVSWAIEHIIREQHTCGVAPFVALAMVLRTKPNVLTTLLPMLRERIMFQGQDKLPVTVWLMAQASEGDLSVGLYSWAHNLLPLVGNNKCYSLQSVDLILQLVEKILSNPESRTILVNGAVRDGIQLIPPTSFEILVRFTFPASSARVKTTERFEAIYPLLKEVALAPGSREIFGFSLKLAGEGNPVLAKEATEIAIGSLTANADCFKQWDILYKENLEASVVLLKKLVDEWKDHSLKLISTPSDTLTLNRAMNSFRLKNKKAITKREALCSIYKEADKSCKVILGRLSSGSGYLKGITAVTTAGAVVVGAVAGAVATVVIGGATGMEYFQ</sequence>
<dbReference type="Gramene" id="fgenesh1_pg.C_scaffold_8000778">
    <property type="protein sequence ID" value="fgenesh1_pg.C_scaffold_8000778"/>
    <property type="gene ID" value="fgenesh1_pg.C_scaffold_8000778"/>
</dbReference>
<dbReference type="HOGENOM" id="CLU_029159_0_0_1"/>
<name>D7MKF1_ARALL</name>
<accession>D7MKF1</accession>
<dbReference type="PANTHER" id="PTHR13448">
    <property type="entry name" value="TRANSMEMBRANE PROTEIN 214"/>
    <property type="match status" value="1"/>
</dbReference>
<proteinExistence type="predicted"/>
<dbReference type="STRING" id="81972.D7MKF1"/>
<keyword evidence="2" id="KW-1185">Reference proteome</keyword>
<organism evidence="2">
    <name type="scientific">Arabidopsis lyrata subsp. lyrata</name>
    <name type="common">Lyre-leaved rock-cress</name>
    <dbReference type="NCBI Taxonomy" id="81972"/>
    <lineage>
        <taxon>Eukaryota</taxon>
        <taxon>Viridiplantae</taxon>
        <taxon>Streptophyta</taxon>
        <taxon>Embryophyta</taxon>
        <taxon>Tracheophyta</taxon>
        <taxon>Spermatophyta</taxon>
        <taxon>Magnoliopsida</taxon>
        <taxon>eudicotyledons</taxon>
        <taxon>Gunneridae</taxon>
        <taxon>Pentapetalae</taxon>
        <taxon>rosids</taxon>
        <taxon>malvids</taxon>
        <taxon>Brassicales</taxon>
        <taxon>Brassicaceae</taxon>
        <taxon>Camelineae</taxon>
        <taxon>Arabidopsis</taxon>
    </lineage>
</organism>
<dbReference type="AlphaFoldDB" id="D7MKF1"/>
<dbReference type="OrthoDB" id="1047296at2759"/>
<dbReference type="GO" id="GO:0005794">
    <property type="term" value="C:Golgi apparatus"/>
    <property type="evidence" value="ECO:0007669"/>
    <property type="project" value="TreeGrafter"/>
</dbReference>
<dbReference type="EMBL" id="GL348720">
    <property type="protein sequence ID" value="EFH41856.1"/>
    <property type="molecule type" value="Genomic_DNA"/>
</dbReference>
<evidence type="ECO:0000313" key="1">
    <source>
        <dbReference type="EMBL" id="EFH41856.1"/>
    </source>
</evidence>
<dbReference type="PANTHER" id="PTHR13448:SF14">
    <property type="entry name" value="F26K24.17 PROTEIN"/>
    <property type="match status" value="1"/>
</dbReference>
<evidence type="ECO:0000313" key="2">
    <source>
        <dbReference type="Proteomes" id="UP000008694"/>
    </source>
</evidence>
<dbReference type="Pfam" id="PF10151">
    <property type="entry name" value="TMEM214"/>
    <property type="match status" value="1"/>
</dbReference>
<dbReference type="Proteomes" id="UP000008694">
    <property type="component" value="Unassembled WGS sequence"/>
</dbReference>
<evidence type="ECO:0008006" key="3">
    <source>
        <dbReference type="Google" id="ProtNLM"/>
    </source>
</evidence>
<dbReference type="InterPro" id="IPR019308">
    <property type="entry name" value="TMEM214"/>
</dbReference>
<gene>
    <name evidence="1" type="ORF">ARALYDRAFT_356991</name>
</gene>
<dbReference type="eggNOG" id="KOG4467">
    <property type="taxonomic scope" value="Eukaryota"/>
</dbReference>
<dbReference type="GO" id="GO:0005783">
    <property type="term" value="C:endoplasmic reticulum"/>
    <property type="evidence" value="ECO:0007669"/>
    <property type="project" value="TreeGrafter"/>
</dbReference>